<protein>
    <submittedName>
        <fullName evidence="1">Hypp8520 protein</fullName>
    </submittedName>
</protein>
<accession>A0A8J9Z8J6</accession>
<name>A0A8J9Z8J6_BRALA</name>
<proteinExistence type="predicted"/>
<evidence type="ECO:0000313" key="2">
    <source>
        <dbReference type="Proteomes" id="UP000838412"/>
    </source>
</evidence>
<dbReference type="InterPro" id="IPR046350">
    <property type="entry name" value="Cystatin_sf"/>
</dbReference>
<reference evidence="1" key="1">
    <citation type="submission" date="2022-01" db="EMBL/GenBank/DDBJ databases">
        <authorList>
            <person name="Braso-Vives M."/>
        </authorList>
    </citation>
    <scope>NUCLEOTIDE SEQUENCE</scope>
</reference>
<dbReference type="Proteomes" id="UP000838412">
    <property type="component" value="Chromosome 17"/>
</dbReference>
<evidence type="ECO:0000313" key="1">
    <source>
        <dbReference type="EMBL" id="CAH1249108.1"/>
    </source>
</evidence>
<dbReference type="Gene3D" id="3.10.450.10">
    <property type="match status" value="1"/>
</dbReference>
<dbReference type="AlphaFoldDB" id="A0A8J9Z8J6"/>
<gene>
    <name evidence="1" type="primary">Hypp8520</name>
    <name evidence="1" type="ORF">BLAG_LOCUS10318</name>
</gene>
<dbReference type="OrthoDB" id="2429551at2759"/>
<organism evidence="1 2">
    <name type="scientific">Branchiostoma lanceolatum</name>
    <name type="common">Common lancelet</name>
    <name type="synonym">Amphioxus lanceolatum</name>
    <dbReference type="NCBI Taxonomy" id="7740"/>
    <lineage>
        <taxon>Eukaryota</taxon>
        <taxon>Metazoa</taxon>
        <taxon>Chordata</taxon>
        <taxon>Cephalochordata</taxon>
        <taxon>Leptocardii</taxon>
        <taxon>Amphioxiformes</taxon>
        <taxon>Branchiostomatidae</taxon>
        <taxon>Branchiostoma</taxon>
    </lineage>
</organism>
<sequence>MTEPGRPTPPGGFTDPANYHITDFRQVEALFSCVKLKGEVEKLIYDGKTFQIYHPISYQSQVVNGKNYKSLVYVVGARPAIGAYVEMTAGYSLEPAAMPCLLNAEWLGEGLTQRTEK</sequence>
<keyword evidence="2" id="KW-1185">Reference proteome</keyword>
<dbReference type="SUPFAM" id="SSF54403">
    <property type="entry name" value="Cystatin/monellin"/>
    <property type="match status" value="1"/>
</dbReference>
<dbReference type="EMBL" id="OV696702">
    <property type="protein sequence ID" value="CAH1249108.1"/>
    <property type="molecule type" value="Genomic_DNA"/>
</dbReference>